<dbReference type="EMBL" id="VSWC01000092">
    <property type="protein sequence ID" value="KAA1090748.1"/>
    <property type="molecule type" value="Genomic_DNA"/>
</dbReference>
<dbReference type="Proteomes" id="UP000324748">
    <property type="component" value="Unassembled WGS sequence"/>
</dbReference>
<reference evidence="5 6" key="1">
    <citation type="submission" date="2019-05" db="EMBL/GenBank/DDBJ databases">
        <title>Emergence of the Ug99 lineage of the wheat stem rust pathogen through somatic hybridization.</title>
        <authorList>
            <person name="Li F."/>
            <person name="Upadhyaya N.M."/>
            <person name="Sperschneider J."/>
            <person name="Matny O."/>
            <person name="Nguyen-Phuc H."/>
            <person name="Mago R."/>
            <person name="Raley C."/>
            <person name="Miller M.E."/>
            <person name="Silverstein K.A.T."/>
            <person name="Henningsen E."/>
            <person name="Hirsch C.D."/>
            <person name="Visser B."/>
            <person name="Pretorius Z.A."/>
            <person name="Steffenson B.J."/>
            <person name="Schwessinger B."/>
            <person name="Dodds P.N."/>
            <person name="Figueroa M."/>
        </authorList>
    </citation>
    <scope>NUCLEOTIDE SEQUENCE [LARGE SCALE GENOMIC DNA]</scope>
    <source>
        <strain evidence="4">21-0</strain>
        <strain evidence="3 6">Ug99</strain>
    </source>
</reference>
<feature type="compositionally biased region" description="Basic and acidic residues" evidence="2">
    <location>
        <begin position="57"/>
        <end position="66"/>
    </location>
</feature>
<feature type="compositionally biased region" description="Polar residues" evidence="2">
    <location>
        <begin position="68"/>
        <end position="88"/>
    </location>
</feature>
<keyword evidence="1" id="KW-0175">Coiled coil</keyword>
<dbReference type="OMA" id="GRAANQY"/>
<evidence type="ECO:0000256" key="2">
    <source>
        <dbReference type="SAM" id="MobiDB-lite"/>
    </source>
</evidence>
<name>A0A5B0NSD0_PUCGR</name>
<protein>
    <submittedName>
        <fullName evidence="4">Uncharacterized protein</fullName>
    </submittedName>
</protein>
<keyword evidence="5" id="KW-1185">Reference proteome</keyword>
<dbReference type="Proteomes" id="UP000325313">
    <property type="component" value="Unassembled WGS sequence"/>
</dbReference>
<accession>A0A5B0NSD0</accession>
<dbReference type="OrthoDB" id="2501782at2759"/>
<feature type="coiled-coil region" evidence="1">
    <location>
        <begin position="107"/>
        <end position="141"/>
    </location>
</feature>
<sequence>MSKPPSSTNTWLLRNRKRTDLPPSNPPSEKRNLDGIVGSLADRAANQYHRIQNLFRSSDDQEKADSRGTAQGSSSTLQAEEKPASSSSHGRRFFKSAPQSAPLQARVREIEEILGRLEILLQEHSRRLTMLEGETQQLASKGTIRSNAPDTPMSIAQDPEPGASAPPAFPASLSALDPVFVQSLANRLDHMETLMKSRERSRARPKPRVNKLTRFMGLEDHSSGSPLKRPRI</sequence>
<feature type="compositionally biased region" description="Polar residues" evidence="2">
    <location>
        <begin position="1"/>
        <end position="12"/>
    </location>
</feature>
<evidence type="ECO:0000313" key="3">
    <source>
        <dbReference type="EMBL" id="KAA1074035.1"/>
    </source>
</evidence>
<proteinExistence type="predicted"/>
<evidence type="ECO:0000256" key="1">
    <source>
        <dbReference type="SAM" id="Coils"/>
    </source>
</evidence>
<dbReference type="EMBL" id="VDEP01000473">
    <property type="protein sequence ID" value="KAA1074035.1"/>
    <property type="molecule type" value="Genomic_DNA"/>
</dbReference>
<organism evidence="4 5">
    <name type="scientific">Puccinia graminis f. sp. tritici</name>
    <dbReference type="NCBI Taxonomy" id="56615"/>
    <lineage>
        <taxon>Eukaryota</taxon>
        <taxon>Fungi</taxon>
        <taxon>Dikarya</taxon>
        <taxon>Basidiomycota</taxon>
        <taxon>Pucciniomycotina</taxon>
        <taxon>Pucciniomycetes</taxon>
        <taxon>Pucciniales</taxon>
        <taxon>Pucciniaceae</taxon>
        <taxon>Puccinia</taxon>
    </lineage>
</organism>
<feature type="region of interest" description="Disordered" evidence="2">
    <location>
        <begin position="55"/>
        <end position="102"/>
    </location>
</feature>
<evidence type="ECO:0000313" key="6">
    <source>
        <dbReference type="Proteomes" id="UP000325313"/>
    </source>
</evidence>
<evidence type="ECO:0000313" key="4">
    <source>
        <dbReference type="EMBL" id="KAA1090748.1"/>
    </source>
</evidence>
<dbReference type="AlphaFoldDB" id="A0A5B0NSD0"/>
<comment type="caution">
    <text evidence="4">The sequence shown here is derived from an EMBL/GenBank/DDBJ whole genome shotgun (WGS) entry which is preliminary data.</text>
</comment>
<evidence type="ECO:0000313" key="5">
    <source>
        <dbReference type="Proteomes" id="UP000324748"/>
    </source>
</evidence>
<feature type="region of interest" description="Disordered" evidence="2">
    <location>
        <begin position="195"/>
        <end position="232"/>
    </location>
</feature>
<gene>
    <name evidence="4" type="ORF">PGT21_012589</name>
    <name evidence="3" type="ORF">PGTUg99_001966</name>
</gene>
<feature type="region of interest" description="Disordered" evidence="2">
    <location>
        <begin position="1"/>
        <end position="38"/>
    </location>
</feature>